<organism evidence="3 4">
    <name type="scientific">Batillaria attramentaria</name>
    <dbReference type="NCBI Taxonomy" id="370345"/>
    <lineage>
        <taxon>Eukaryota</taxon>
        <taxon>Metazoa</taxon>
        <taxon>Spiralia</taxon>
        <taxon>Lophotrochozoa</taxon>
        <taxon>Mollusca</taxon>
        <taxon>Gastropoda</taxon>
        <taxon>Caenogastropoda</taxon>
        <taxon>Sorbeoconcha</taxon>
        <taxon>Cerithioidea</taxon>
        <taxon>Batillariidae</taxon>
        <taxon>Batillaria</taxon>
    </lineage>
</organism>
<sequence>MFSSVAIASSKRTAPYKNRKKDDGNSGILGTISSAETVASTESDYKNSSETAAVLKGFDGTQAVTHYVSSVNRSEPFNDKEKNVINLGAKVSQISPYASSSVVTEVGDVSCANDDTSSITEDTNSSDENIVLAENLFSRADTVPAAESDLDTVDVDNGGSVLASPMGEVSKSSNNNAEPKNLSEDDANLSPPPPVSTSNTDSQSCLQTTEVVANESRIKSCATQTSGGQEPASLPPIFSTEWQVTKEFSDAGGTLQKPGSDVILCIPRDAVKRKCTVHEAICGDIEKIRKTLKLPADEYVVSPAAEFSADNRFLKSVRIKLPHCLPPDPDLSLVQVYCAARRPDGSLLVTRLRLDPSLHINMSRDNENVTAVARPPPVMNLIAKGSAKKAPRQRYIAKVNAFLWDERLELQDIREAYGMCSDDFTPLTSLTLLEELEDTRLIARLQVLGEEREDWQHMKGENDRPALPVVQVCEITSLLSCDAEGCPKRHSTRPRPVCWILDSKPGFPVDLASWHCNVEMCHIRAERNPSWEDGNNFERITRLPVEVKYADGRGTENSDRVSHDRRARRTKDETYKKSGERVYRGRDSFNRFSDSVGSDTSLHSSSDDATPKKKKRPLKEPLSDK</sequence>
<proteinExistence type="predicted"/>
<gene>
    <name evidence="3" type="ORF">BaRGS_00038809</name>
</gene>
<feature type="compositionally biased region" description="Polar residues" evidence="1">
    <location>
        <begin position="1"/>
        <end position="12"/>
    </location>
</feature>
<feature type="region of interest" description="Disordered" evidence="1">
    <location>
        <begin position="551"/>
        <end position="625"/>
    </location>
</feature>
<evidence type="ECO:0000256" key="1">
    <source>
        <dbReference type="SAM" id="MobiDB-lite"/>
    </source>
</evidence>
<comment type="caution">
    <text evidence="3">The sequence shown here is derived from an EMBL/GenBank/DDBJ whole genome shotgun (WGS) entry which is preliminary data.</text>
</comment>
<feature type="compositionally biased region" description="Basic and acidic residues" evidence="1">
    <location>
        <begin position="551"/>
        <end position="589"/>
    </location>
</feature>
<dbReference type="Proteomes" id="UP001519460">
    <property type="component" value="Unassembled WGS sequence"/>
</dbReference>
<dbReference type="InterPro" id="IPR000906">
    <property type="entry name" value="ZU5_dom"/>
</dbReference>
<feature type="compositionally biased region" description="Polar residues" evidence="1">
    <location>
        <begin position="196"/>
        <end position="209"/>
    </location>
</feature>
<name>A0ABD0J5R6_9CAEN</name>
<feature type="region of interest" description="Disordered" evidence="1">
    <location>
        <begin position="148"/>
        <end position="209"/>
    </location>
</feature>
<dbReference type="EMBL" id="JACVVK020000645">
    <property type="protein sequence ID" value="KAK7460762.1"/>
    <property type="molecule type" value="Genomic_DNA"/>
</dbReference>
<evidence type="ECO:0000313" key="4">
    <source>
        <dbReference type="Proteomes" id="UP001519460"/>
    </source>
</evidence>
<accession>A0ABD0J5R6</accession>
<dbReference type="Gene3D" id="2.60.220.30">
    <property type="match status" value="1"/>
</dbReference>
<protein>
    <recommendedName>
        <fullName evidence="2">ZU5 domain-containing protein</fullName>
    </recommendedName>
</protein>
<feature type="domain" description="ZU5" evidence="2">
    <location>
        <begin position="248"/>
        <end position="331"/>
    </location>
</feature>
<evidence type="ECO:0000313" key="3">
    <source>
        <dbReference type="EMBL" id="KAK7460762.1"/>
    </source>
</evidence>
<evidence type="ECO:0000259" key="2">
    <source>
        <dbReference type="Pfam" id="PF00791"/>
    </source>
</evidence>
<reference evidence="3 4" key="1">
    <citation type="journal article" date="2023" name="Sci. Data">
        <title>Genome assembly of the Korean intertidal mud-creeper Batillaria attramentaria.</title>
        <authorList>
            <person name="Patra A.K."/>
            <person name="Ho P.T."/>
            <person name="Jun S."/>
            <person name="Lee S.J."/>
            <person name="Kim Y."/>
            <person name="Won Y.J."/>
        </authorList>
    </citation>
    <scope>NUCLEOTIDE SEQUENCE [LARGE SCALE GENOMIC DNA]</scope>
    <source>
        <strain evidence="3">Wonlab-2016</strain>
    </source>
</reference>
<feature type="non-terminal residue" evidence="3">
    <location>
        <position position="625"/>
    </location>
</feature>
<dbReference type="Pfam" id="PF00791">
    <property type="entry name" value="ZU5"/>
    <property type="match status" value="1"/>
</dbReference>
<feature type="region of interest" description="Disordered" evidence="1">
    <location>
        <begin position="1"/>
        <end position="30"/>
    </location>
</feature>
<dbReference type="AlphaFoldDB" id="A0ABD0J5R6"/>
<keyword evidence="4" id="KW-1185">Reference proteome</keyword>
<feature type="compositionally biased region" description="Polar residues" evidence="1">
    <location>
        <begin position="590"/>
        <end position="604"/>
    </location>
</feature>